<name>A0AAF3EAW5_9BILA</name>
<evidence type="ECO:0000313" key="3">
    <source>
        <dbReference type="Proteomes" id="UP000887575"/>
    </source>
</evidence>
<accession>A0AAF3EAW5</accession>
<keyword evidence="3" id="KW-1185">Reference proteome</keyword>
<organism evidence="3 4">
    <name type="scientific">Mesorhabditis belari</name>
    <dbReference type="NCBI Taxonomy" id="2138241"/>
    <lineage>
        <taxon>Eukaryota</taxon>
        <taxon>Metazoa</taxon>
        <taxon>Ecdysozoa</taxon>
        <taxon>Nematoda</taxon>
        <taxon>Chromadorea</taxon>
        <taxon>Rhabditida</taxon>
        <taxon>Rhabditina</taxon>
        <taxon>Rhabditomorpha</taxon>
        <taxon>Rhabditoidea</taxon>
        <taxon>Rhabditidae</taxon>
        <taxon>Mesorhabditinae</taxon>
        <taxon>Mesorhabditis</taxon>
    </lineage>
</organism>
<sequence length="166" mass="19504">MIEVALICYIDGQNNKERKQRRAADKEKRIDILKNKSAKRKHTVHKEIKHNYGAVTFSNEVAMEADVRTEKEDPFTEIRENGNRKESQPPKDVNRMFESLHALATMGLLSEDEPEPQWTAERIDRICRKLFPASFTLLNIVYWVYYLYHSYHAKELALNGQLQPKE</sequence>
<dbReference type="GO" id="GO:0016020">
    <property type="term" value="C:membrane"/>
    <property type="evidence" value="ECO:0007669"/>
    <property type="project" value="InterPro"/>
</dbReference>
<dbReference type="InterPro" id="IPR038050">
    <property type="entry name" value="Neuro_actylchol_rec"/>
</dbReference>
<evidence type="ECO:0000313" key="4">
    <source>
        <dbReference type="WBParaSite" id="MBELARI_LOCUS11075"/>
    </source>
</evidence>
<dbReference type="AlphaFoldDB" id="A0AAF3EAW5"/>
<evidence type="ECO:0000256" key="2">
    <source>
        <dbReference type="SAM" id="Phobius"/>
    </source>
</evidence>
<dbReference type="InterPro" id="IPR036719">
    <property type="entry name" value="Neuro-gated_channel_TM_sf"/>
</dbReference>
<keyword evidence="2" id="KW-1133">Transmembrane helix</keyword>
<dbReference type="Gene3D" id="1.20.58.390">
    <property type="entry name" value="Neurotransmitter-gated ion-channel transmembrane domain"/>
    <property type="match status" value="1"/>
</dbReference>
<proteinExistence type="predicted"/>
<feature type="region of interest" description="Disordered" evidence="1">
    <location>
        <begin position="68"/>
        <end position="92"/>
    </location>
</feature>
<keyword evidence="2" id="KW-0472">Membrane</keyword>
<dbReference type="SUPFAM" id="SSF90112">
    <property type="entry name" value="Neurotransmitter-gated ion-channel transmembrane pore"/>
    <property type="match status" value="1"/>
</dbReference>
<evidence type="ECO:0000256" key="1">
    <source>
        <dbReference type="SAM" id="MobiDB-lite"/>
    </source>
</evidence>
<dbReference type="WBParaSite" id="MBELARI_LOCUS11075">
    <property type="protein sequence ID" value="MBELARI_LOCUS11075"/>
    <property type="gene ID" value="MBELARI_LOCUS11075"/>
</dbReference>
<feature type="transmembrane region" description="Helical" evidence="2">
    <location>
        <begin position="130"/>
        <end position="148"/>
    </location>
</feature>
<reference evidence="4" key="1">
    <citation type="submission" date="2024-02" db="UniProtKB">
        <authorList>
            <consortium name="WormBaseParasite"/>
        </authorList>
    </citation>
    <scope>IDENTIFICATION</scope>
</reference>
<protein>
    <submittedName>
        <fullName evidence="4">Uncharacterized protein</fullName>
    </submittedName>
</protein>
<keyword evidence="2" id="KW-0812">Transmembrane</keyword>
<dbReference type="GO" id="GO:0006811">
    <property type="term" value="P:monoatomic ion transport"/>
    <property type="evidence" value="ECO:0007669"/>
    <property type="project" value="InterPro"/>
</dbReference>
<dbReference type="Proteomes" id="UP000887575">
    <property type="component" value="Unassembled WGS sequence"/>
</dbReference>